<evidence type="ECO:0000256" key="3">
    <source>
        <dbReference type="ARBA" id="ARBA00011738"/>
    </source>
</evidence>
<dbReference type="EC" id="2.3.1.41" evidence="4"/>
<dbReference type="InterPro" id="IPR016039">
    <property type="entry name" value="Thiolase-like"/>
</dbReference>
<accession>A0A8J2BHK5</accession>
<keyword evidence="7 15" id="KW-0012">Acyltransferase</keyword>
<comment type="catalytic activity">
    <reaction evidence="11">
        <text>(3Z)-decenoyl-[ACP] + malonyl-[ACP] + H(+) = 3-oxo-(5Z)-dodecenoyl-[ACP] + holo-[ACP] + CO2</text>
        <dbReference type="Rhea" id="RHEA:54940"/>
        <dbReference type="Rhea" id="RHEA-COMP:9623"/>
        <dbReference type="Rhea" id="RHEA-COMP:9685"/>
        <dbReference type="Rhea" id="RHEA-COMP:9927"/>
        <dbReference type="Rhea" id="RHEA-COMP:14042"/>
        <dbReference type="ChEBI" id="CHEBI:15378"/>
        <dbReference type="ChEBI" id="CHEBI:16526"/>
        <dbReference type="ChEBI" id="CHEBI:64479"/>
        <dbReference type="ChEBI" id="CHEBI:78449"/>
        <dbReference type="ChEBI" id="CHEBI:78798"/>
        <dbReference type="ChEBI" id="CHEBI:138410"/>
    </reaction>
    <physiologicalReaction direction="left-to-right" evidence="11">
        <dbReference type="Rhea" id="RHEA:54941"/>
    </physiologicalReaction>
</comment>
<keyword evidence="16" id="KW-1185">Reference proteome</keyword>
<keyword evidence="5" id="KW-0963">Cytoplasm</keyword>
<evidence type="ECO:0000313" key="15">
    <source>
        <dbReference type="EMBL" id="CAF0689789.1"/>
    </source>
</evidence>
<evidence type="ECO:0000256" key="7">
    <source>
        <dbReference type="ARBA" id="ARBA00023315"/>
    </source>
</evidence>
<dbReference type="Gene3D" id="3.40.47.10">
    <property type="match status" value="1"/>
</dbReference>
<dbReference type="SUPFAM" id="SSF53901">
    <property type="entry name" value="Thiolase-like"/>
    <property type="match status" value="2"/>
</dbReference>
<dbReference type="PROSITE" id="PS52004">
    <property type="entry name" value="KS3_2"/>
    <property type="match status" value="1"/>
</dbReference>
<dbReference type="EMBL" id="CAJNOB010000001">
    <property type="protein sequence ID" value="CAF0689789.1"/>
    <property type="molecule type" value="Genomic_DNA"/>
</dbReference>
<evidence type="ECO:0000313" key="16">
    <source>
        <dbReference type="Proteomes" id="UP000663859"/>
    </source>
</evidence>
<dbReference type="CDD" id="cd00834">
    <property type="entry name" value="KAS_I_II"/>
    <property type="match status" value="1"/>
</dbReference>
<evidence type="ECO:0000256" key="13">
    <source>
        <dbReference type="RuleBase" id="RU003694"/>
    </source>
</evidence>
<dbReference type="InterPro" id="IPR000794">
    <property type="entry name" value="Beta-ketoacyl_synthase"/>
</dbReference>
<evidence type="ECO:0000256" key="11">
    <source>
        <dbReference type="ARBA" id="ARBA00048121"/>
    </source>
</evidence>
<dbReference type="GO" id="GO:0004315">
    <property type="term" value="F:3-oxoacyl-[acyl-carrier-protein] synthase activity"/>
    <property type="evidence" value="ECO:0007669"/>
    <property type="project" value="UniProtKB-EC"/>
</dbReference>
<keyword evidence="6 13" id="KW-0808">Transferase</keyword>
<dbReference type="InterPro" id="IPR014031">
    <property type="entry name" value="Ketoacyl_synth_C"/>
</dbReference>
<dbReference type="Pfam" id="PF00109">
    <property type="entry name" value="ketoacyl-synt"/>
    <property type="match status" value="1"/>
</dbReference>
<comment type="caution">
    <text evidence="15">The sequence shown here is derived from an EMBL/GenBank/DDBJ whole genome shotgun (WGS) entry which is preliminary data.</text>
</comment>
<evidence type="ECO:0000256" key="9">
    <source>
        <dbReference type="ARBA" id="ARBA00041620"/>
    </source>
</evidence>
<evidence type="ECO:0000256" key="2">
    <source>
        <dbReference type="ARBA" id="ARBA00008467"/>
    </source>
</evidence>
<dbReference type="PANTHER" id="PTHR11712">
    <property type="entry name" value="POLYKETIDE SYNTHASE-RELATED"/>
    <property type="match status" value="1"/>
</dbReference>
<comment type="subcellular location">
    <subcellularLocation>
        <location evidence="1">Cytoplasm</location>
    </subcellularLocation>
</comment>
<dbReference type="Pfam" id="PF02801">
    <property type="entry name" value="Ketoacyl-synt_C"/>
    <property type="match status" value="1"/>
</dbReference>
<dbReference type="SMART" id="SM00825">
    <property type="entry name" value="PKS_KS"/>
    <property type="match status" value="1"/>
</dbReference>
<protein>
    <recommendedName>
        <fullName evidence="8">3-oxoacyl-[acyl-carrier-protein] synthase 1</fullName>
        <ecNumber evidence="4">2.3.1.41</ecNumber>
    </recommendedName>
    <alternativeName>
        <fullName evidence="9">3-oxoacyl-[acyl-carrier-protein] synthase I</fullName>
    </alternativeName>
    <alternativeName>
        <fullName evidence="10">Beta-ketoacyl-ACP synthase I</fullName>
    </alternativeName>
</protein>
<organism evidence="15 16">
    <name type="scientific">Candidatus Methylacidithermus pantelleriae</name>
    <dbReference type="NCBI Taxonomy" id="2744239"/>
    <lineage>
        <taxon>Bacteria</taxon>
        <taxon>Pseudomonadati</taxon>
        <taxon>Verrucomicrobiota</taxon>
        <taxon>Methylacidiphilae</taxon>
        <taxon>Methylacidiphilales</taxon>
        <taxon>Methylacidiphilaceae</taxon>
        <taxon>Candidatus Methylacidithermus</taxon>
    </lineage>
</organism>
<dbReference type="RefSeq" id="WP_214096185.1">
    <property type="nucleotide sequence ID" value="NZ_CAJNOB010000001.1"/>
</dbReference>
<evidence type="ECO:0000256" key="1">
    <source>
        <dbReference type="ARBA" id="ARBA00004496"/>
    </source>
</evidence>
<reference evidence="15" key="1">
    <citation type="submission" date="2021-02" db="EMBL/GenBank/DDBJ databases">
        <authorList>
            <person name="Cremers G."/>
            <person name="Picone N."/>
        </authorList>
    </citation>
    <scope>NUCLEOTIDE SEQUENCE</scope>
    <source>
        <strain evidence="15">PQ17</strain>
    </source>
</reference>
<feature type="domain" description="Ketosynthase family 3 (KS3)" evidence="14">
    <location>
        <begin position="36"/>
        <end position="453"/>
    </location>
</feature>
<name>A0A8J2BHK5_9BACT</name>
<proteinExistence type="inferred from homology"/>
<evidence type="ECO:0000256" key="6">
    <source>
        <dbReference type="ARBA" id="ARBA00022679"/>
    </source>
</evidence>
<gene>
    <name evidence="15" type="primary">fabB</name>
    <name evidence="15" type="ORF">MPNT_10368</name>
</gene>
<evidence type="ECO:0000256" key="5">
    <source>
        <dbReference type="ARBA" id="ARBA00022490"/>
    </source>
</evidence>
<dbReference type="Proteomes" id="UP000663859">
    <property type="component" value="Unassembled WGS sequence"/>
</dbReference>
<comment type="similarity">
    <text evidence="2 13">Belongs to the thiolase-like superfamily. Beta-ketoacyl-ACP synthases family.</text>
</comment>
<dbReference type="InterPro" id="IPR020841">
    <property type="entry name" value="PKS_Beta-ketoAc_synthase_dom"/>
</dbReference>
<dbReference type="GO" id="GO:0006633">
    <property type="term" value="P:fatty acid biosynthetic process"/>
    <property type="evidence" value="ECO:0007669"/>
    <property type="project" value="TreeGrafter"/>
</dbReference>
<dbReference type="InterPro" id="IPR014030">
    <property type="entry name" value="Ketoacyl_synth_N"/>
</dbReference>
<evidence type="ECO:0000259" key="14">
    <source>
        <dbReference type="PROSITE" id="PS52004"/>
    </source>
</evidence>
<comment type="catalytic activity">
    <reaction evidence="12">
        <text>a fatty acyl-[ACP] + malonyl-[ACP] + H(+) = a 3-oxoacyl-[ACP] + holo-[ACP] + CO2</text>
        <dbReference type="Rhea" id="RHEA:22836"/>
        <dbReference type="Rhea" id="RHEA-COMP:9623"/>
        <dbReference type="Rhea" id="RHEA-COMP:9685"/>
        <dbReference type="Rhea" id="RHEA-COMP:9916"/>
        <dbReference type="Rhea" id="RHEA-COMP:14125"/>
        <dbReference type="ChEBI" id="CHEBI:15378"/>
        <dbReference type="ChEBI" id="CHEBI:16526"/>
        <dbReference type="ChEBI" id="CHEBI:64479"/>
        <dbReference type="ChEBI" id="CHEBI:78449"/>
        <dbReference type="ChEBI" id="CHEBI:78776"/>
        <dbReference type="ChEBI" id="CHEBI:138651"/>
        <dbReference type="EC" id="2.3.1.41"/>
    </reaction>
    <physiologicalReaction direction="left-to-right" evidence="12">
        <dbReference type="Rhea" id="RHEA:22837"/>
    </physiologicalReaction>
</comment>
<dbReference type="GO" id="GO:0005829">
    <property type="term" value="C:cytosol"/>
    <property type="evidence" value="ECO:0007669"/>
    <property type="project" value="TreeGrafter"/>
</dbReference>
<comment type="subunit">
    <text evidence="3">Homodimer.</text>
</comment>
<sequence length="456" mass="48662">MRPSVPKLLTRQLAKQGSVVGGGEAFLRKPMRTPTMRRVVVTGLGFITSIGNDRSTVERSLREGIHGIERWPEFENPQIPVKLLGSIKGFEFPSLDCDDWVYPKRYRISRALLRSMPPHGVFAYCAFVQAVEDAQLPKELISHPRTGAVCASGGSMWISYHNLHTMVTRGVQHCYPLAMVASIAGTLNINIAAAFGIKGALQGFCTACASSAHATGAAFELIRSGKQDIAFVVGGEDCNLFSSLPFAGIRALSTQSDPEKSPAPFDRSRDGFVASGGSTVVVLEELEHALQRGAPIYAEVLGWGEASDGYNVMAPEPNGEGLARAMLLALADAGITDPSQVDYINAHATGTYPGDLAEARAIRKVFGSSRLPMVSSTKGLTGHALSLSGVMEVAFCCLCLAKKFVPASAKLEQPDDECALLPLVRKTTPIEPRIVMSNSSGFGGSNVSIVLGAWPR</sequence>
<evidence type="ECO:0000256" key="4">
    <source>
        <dbReference type="ARBA" id="ARBA00013191"/>
    </source>
</evidence>
<dbReference type="PANTHER" id="PTHR11712:SF306">
    <property type="entry name" value="3-OXOACYL-[ACYL-CARRIER-PROTEIN] SYNTHASE 1"/>
    <property type="match status" value="1"/>
</dbReference>
<evidence type="ECO:0000256" key="10">
    <source>
        <dbReference type="ARBA" id="ARBA00042143"/>
    </source>
</evidence>
<dbReference type="AlphaFoldDB" id="A0A8J2BHK5"/>
<evidence type="ECO:0000256" key="12">
    <source>
        <dbReference type="ARBA" id="ARBA00048506"/>
    </source>
</evidence>
<evidence type="ECO:0000256" key="8">
    <source>
        <dbReference type="ARBA" id="ARBA00039450"/>
    </source>
</evidence>